<reference evidence="1" key="1">
    <citation type="submission" date="2019-11" db="EMBL/GenBank/DDBJ databases">
        <title>Nori genome reveals adaptations in red seaweeds to the harsh intertidal environment.</title>
        <authorList>
            <person name="Wang D."/>
            <person name="Mao Y."/>
        </authorList>
    </citation>
    <scope>NUCLEOTIDE SEQUENCE</scope>
    <source>
        <tissue evidence="1">Gametophyte</tissue>
    </source>
</reference>
<accession>A0ACC3CB75</accession>
<proteinExistence type="predicted"/>
<comment type="caution">
    <text evidence="1">The sequence shown here is derived from an EMBL/GenBank/DDBJ whole genome shotgun (WGS) entry which is preliminary data.</text>
</comment>
<evidence type="ECO:0000313" key="1">
    <source>
        <dbReference type="EMBL" id="KAK1867230.1"/>
    </source>
</evidence>
<dbReference type="EMBL" id="CM020620">
    <property type="protein sequence ID" value="KAK1867230.1"/>
    <property type="molecule type" value="Genomic_DNA"/>
</dbReference>
<protein>
    <submittedName>
        <fullName evidence="1">Uncharacterized protein</fullName>
    </submittedName>
</protein>
<evidence type="ECO:0000313" key="2">
    <source>
        <dbReference type="Proteomes" id="UP000798662"/>
    </source>
</evidence>
<sequence length="1040" mass="109579">MDAAFVVALAGAPRRRPRRATTTGGGQACSGRGGRVVAAALPFGGAALGGCARWHDVDSGGGGGYGNGGIGCYGGGDGRSFRGQRSFLGTPHLLLVPYLGEGGVAASPPCCAASPPLPPPPPPPPPSTGDTLEAAVPEPVVETPPDQVDVHVDEPEGTPWDPQPPLWEEEEEEECPEEWPPPTEDTPTVEAKGGGDKAEKHAGDPEVAADKGAATRKDGSGDGMAVSESDGGDGGGGDGRGNGETGGGDSGDGGDGNGDSDGEEEEPSNTAEELLSVLPDEHREALEKAVQDENVSRLAKLTRILQGMFSRTVSTLLNVIPVPVLVSFIGVFTTYMGHRFQRYQAAESAKRKARAAEREARSRQEAEMAAFYSDFTGPLLRASAKLQERLHCIARVKSRALAADTAVDVPAGPAADGQSVPSDEVRDPTHTAYLLARYFGVLERLKAGSQAMDFGRPAADRIFLNLVGRVQGILSASDGGLAALQRSELDFSASSGRPAPLPAGPLRVATHHQRVVGELMLRSRWFPDSPGVDVTTESAGRPGQHVALLPYDEWCKLLDTEPDMKRWMRPLVSEAWRLIHHMDPPPAVAPPPPLGEGTVMGATTGAVRNVAAGAGGTFPAVHAHGTAVPLGGGRSRLLTPFYAPRSPPCPAPTPTADPATRRDVRAAVVQVPVEPVELARIFFLQDALVDLVDFLDPPPNCRFIPAARRKRLRLAGAPPRPDTPMPASLQLLYQELADVHSGHIPKRLDNHRRWGSRALEVYVKAPVLPPSAAAEGAATVKRLLARGRGRGAEAAAADAAATSFAADDAHRGAGAALDSAARRGDCPHSQRVLMALEELRVPYILHKVNTLVKPPWYHLLSVEGRVPLLYHEGRLVETAPHIVTYLQRRFPNAAAVKRTPLLPLALSESQLTAFARVGRDWLSGAPGVTAADLEASLRVVERVLAANARLRRGPYLGGGVLCWEDLALLPLLHHLTAGAGAVRGWTLPPTLPHTAAYLAAGRRARSFVKAAPTVEAIAAGAAQLVEDGAEVDADLPDIIE</sequence>
<organism evidence="1 2">
    <name type="scientific">Pyropia yezoensis</name>
    <name type="common">Susabi-nori</name>
    <name type="synonym">Porphyra yezoensis</name>
    <dbReference type="NCBI Taxonomy" id="2788"/>
    <lineage>
        <taxon>Eukaryota</taxon>
        <taxon>Rhodophyta</taxon>
        <taxon>Bangiophyceae</taxon>
        <taxon>Bangiales</taxon>
        <taxon>Bangiaceae</taxon>
        <taxon>Pyropia</taxon>
    </lineage>
</organism>
<gene>
    <name evidence="1" type="ORF">I4F81_009737</name>
</gene>
<dbReference type="Proteomes" id="UP000798662">
    <property type="component" value="Chromosome 3"/>
</dbReference>
<name>A0ACC3CB75_PYRYE</name>
<keyword evidence="2" id="KW-1185">Reference proteome</keyword>